<evidence type="ECO:0000256" key="4">
    <source>
        <dbReference type="ARBA" id="ARBA00022692"/>
    </source>
</evidence>
<dbReference type="InterPro" id="IPR037066">
    <property type="entry name" value="Plug_dom_sf"/>
</dbReference>
<feature type="compositionally biased region" description="Polar residues" evidence="7">
    <location>
        <begin position="673"/>
        <end position="687"/>
    </location>
</feature>
<feature type="region of interest" description="Disordered" evidence="7">
    <location>
        <begin position="639"/>
        <end position="712"/>
    </location>
</feature>
<keyword evidence="6" id="KW-0998">Cell outer membrane</keyword>
<protein>
    <recommendedName>
        <fullName evidence="11">TonB-dependent receptor-like beta-barrel domain-containing protein</fullName>
    </recommendedName>
</protein>
<dbReference type="AlphaFoldDB" id="A0A369QAA1"/>
<feature type="compositionally biased region" description="Gly residues" evidence="7">
    <location>
        <begin position="841"/>
        <end position="851"/>
    </location>
</feature>
<feature type="compositionally biased region" description="Basic and acidic residues" evidence="7">
    <location>
        <begin position="785"/>
        <end position="799"/>
    </location>
</feature>
<evidence type="ECO:0000313" key="9">
    <source>
        <dbReference type="EMBL" id="RDC60475.1"/>
    </source>
</evidence>
<feature type="region of interest" description="Disordered" evidence="7">
    <location>
        <begin position="36"/>
        <end position="58"/>
    </location>
</feature>
<comment type="subcellular location">
    <subcellularLocation>
        <location evidence="1">Cell outer membrane</location>
        <topology evidence="1">Multi-pass membrane protein</topology>
    </subcellularLocation>
</comment>
<name>A0A369QAA1_9SPHN</name>
<reference evidence="9 10" key="1">
    <citation type="submission" date="2018-04" db="EMBL/GenBank/DDBJ databases">
        <title>Altererythrobacter sp. HME9302 genome sequencing and assembly.</title>
        <authorList>
            <person name="Kang H."/>
            <person name="Kim H."/>
            <person name="Joh K."/>
        </authorList>
    </citation>
    <scope>NUCLEOTIDE SEQUENCE [LARGE SCALE GENOMIC DNA]</scope>
    <source>
        <strain evidence="9 10">HME9302</strain>
    </source>
</reference>
<dbReference type="Gene3D" id="2.170.130.10">
    <property type="entry name" value="TonB-dependent receptor, plug domain"/>
    <property type="match status" value="1"/>
</dbReference>
<keyword evidence="3" id="KW-1134">Transmembrane beta strand</keyword>
<comment type="caution">
    <text evidence="9">The sequence shown here is derived from an EMBL/GenBank/DDBJ whole genome shotgun (WGS) entry which is preliminary data.</text>
</comment>
<feature type="compositionally biased region" description="Basic and acidic residues" evidence="7">
    <location>
        <begin position="765"/>
        <end position="778"/>
    </location>
</feature>
<dbReference type="PANTHER" id="PTHR30069">
    <property type="entry name" value="TONB-DEPENDENT OUTER MEMBRANE RECEPTOR"/>
    <property type="match status" value="1"/>
</dbReference>
<evidence type="ECO:0000313" key="10">
    <source>
        <dbReference type="Proteomes" id="UP000253727"/>
    </source>
</evidence>
<keyword evidence="4" id="KW-0812">Transmembrane</keyword>
<dbReference type="GO" id="GO:0044718">
    <property type="term" value="P:siderophore transmembrane transport"/>
    <property type="evidence" value="ECO:0007669"/>
    <property type="project" value="TreeGrafter"/>
</dbReference>
<evidence type="ECO:0000256" key="6">
    <source>
        <dbReference type="ARBA" id="ARBA00023237"/>
    </source>
</evidence>
<gene>
    <name evidence="9" type="ORF">HME9302_01682</name>
</gene>
<dbReference type="InterPro" id="IPR036942">
    <property type="entry name" value="Beta-barrel_TonB_sf"/>
</dbReference>
<feature type="signal peptide" evidence="8">
    <location>
        <begin position="1"/>
        <end position="35"/>
    </location>
</feature>
<dbReference type="GO" id="GO:0009279">
    <property type="term" value="C:cell outer membrane"/>
    <property type="evidence" value="ECO:0007669"/>
    <property type="project" value="UniProtKB-SubCell"/>
</dbReference>
<dbReference type="Proteomes" id="UP000253727">
    <property type="component" value="Unassembled WGS sequence"/>
</dbReference>
<dbReference type="OrthoDB" id="7224136at2"/>
<feature type="region of interest" description="Disordered" evidence="7">
    <location>
        <begin position="765"/>
        <end position="851"/>
    </location>
</feature>
<accession>A0A369QAA1</accession>
<sequence>MRLEYRPTVFTSAFGIVSSFALCAASVVAAAPAHAQTDGAPDVPAEAPADPGPPADDNEIVVTAERFFGSVETEQAPIIELDEAEIASYGANSIADLVGQLSAQTGSGRGRGGGRPIFLINGQRISSFREFRRYPPEAIKTVQVLPEEVALEYGFSPDQRVLNFILKDNFASRELELGLSTPTAGGRLSSEVEASLLTIDGPRRMNIAAEYNGSSLLTENERDIIQTAGSVSDVATDPDPAPFRSLASRSDNGELDATYSIGLGGGAGGQLTLSAGLDRTETTSLSGLDTVILRDAAGNGTIRVLDDNPLERRSESTTYTLGSALNKRLGFWDMAATFNASRTDGQTEIDRRRPGNTLQDAVDAGALAPDGVLPTVPDAGFDTARSQADAISTKLTARGRPLFLPAGELRTNFDAGYSYTSIESVDTRFGGPPTDLSRGDLSGGVSLVAPLTSRREDVLAGLGDLTLSLGAGINELSDFGTLTDYNIGLTWQPVDKLTLSATRIVAEAAPGLSVLGSPVVETFNVPVFDFATGANTLATIITGGNPDLRAETQKDWKLGATLQLDWFDRTSLSVEYFANSSRDTVEGFPLLTPTIEAAFPDRVTRDDLTGRLLAVDRRSVTFARRDSERLRFGVNLFGRIDDSGSGGGRPPGGGRPGGARGGQADTDGQTTGSESNSSQSAPTTARPTASPRDDGADGARAGNRRGGMPFDPDRFAALRQQVCAMEPAALAAKLNRDNTEAGSGGNGASDGEAVLRLPPQMLERLRGDNGQVDPERVGRLQARLCSDEASARMARRMEGRSPQPPATGSDAAKPADGHAKTEQQSSEQKGQQVGQSRSQRRGGGGGMRRGGPGRWNASVYYSLELRNDALVADAGPRLDLLDGDALGGGGVAKHTVQFNGGFFTDGIGVRLNANYDSGYEVDELTFDGLASVSARAFIDLSQQTWLTGPEPGIFKGTRVSFSVSNIFDSRRKVTDGDGLVPLAYQPDLIDPVGRVVSFDLRKMF</sequence>
<dbReference type="EMBL" id="QBKA01000002">
    <property type="protein sequence ID" value="RDC60475.1"/>
    <property type="molecule type" value="Genomic_DNA"/>
</dbReference>
<dbReference type="InterPro" id="IPR039426">
    <property type="entry name" value="TonB-dep_rcpt-like"/>
</dbReference>
<evidence type="ECO:0000256" key="2">
    <source>
        <dbReference type="ARBA" id="ARBA00022448"/>
    </source>
</evidence>
<feature type="chain" id="PRO_5016827987" description="TonB-dependent receptor-like beta-barrel domain-containing protein" evidence="8">
    <location>
        <begin position="36"/>
        <end position="1004"/>
    </location>
</feature>
<evidence type="ECO:0008006" key="11">
    <source>
        <dbReference type="Google" id="ProtNLM"/>
    </source>
</evidence>
<dbReference type="GO" id="GO:0015344">
    <property type="term" value="F:siderophore uptake transmembrane transporter activity"/>
    <property type="evidence" value="ECO:0007669"/>
    <property type="project" value="TreeGrafter"/>
</dbReference>
<keyword evidence="5" id="KW-0472">Membrane</keyword>
<dbReference type="PANTHER" id="PTHR30069:SF37">
    <property type="entry name" value="FERRIC VIBRIOBACTIN RECEPTOR VIUA"/>
    <property type="match status" value="1"/>
</dbReference>
<keyword evidence="10" id="KW-1185">Reference proteome</keyword>
<evidence type="ECO:0000256" key="5">
    <source>
        <dbReference type="ARBA" id="ARBA00023136"/>
    </source>
</evidence>
<organism evidence="9 10">
    <name type="scientific">Alteripontixanthobacter maritimus</name>
    <dbReference type="NCBI Taxonomy" id="2161824"/>
    <lineage>
        <taxon>Bacteria</taxon>
        <taxon>Pseudomonadati</taxon>
        <taxon>Pseudomonadota</taxon>
        <taxon>Alphaproteobacteria</taxon>
        <taxon>Sphingomonadales</taxon>
        <taxon>Erythrobacteraceae</taxon>
        <taxon>Alteripontixanthobacter</taxon>
    </lineage>
</organism>
<feature type="compositionally biased region" description="Low complexity" evidence="7">
    <location>
        <begin position="36"/>
        <end position="49"/>
    </location>
</feature>
<evidence type="ECO:0000256" key="3">
    <source>
        <dbReference type="ARBA" id="ARBA00022452"/>
    </source>
</evidence>
<dbReference type="SUPFAM" id="SSF56935">
    <property type="entry name" value="Porins"/>
    <property type="match status" value="2"/>
</dbReference>
<keyword evidence="2" id="KW-0813">Transport</keyword>
<evidence type="ECO:0000256" key="8">
    <source>
        <dbReference type="SAM" id="SignalP"/>
    </source>
</evidence>
<proteinExistence type="predicted"/>
<evidence type="ECO:0000256" key="7">
    <source>
        <dbReference type="SAM" id="MobiDB-lite"/>
    </source>
</evidence>
<dbReference type="Gene3D" id="2.40.170.20">
    <property type="entry name" value="TonB-dependent receptor, beta-barrel domain"/>
    <property type="match status" value="2"/>
</dbReference>
<feature type="compositionally biased region" description="Low complexity" evidence="7">
    <location>
        <begin position="662"/>
        <end position="672"/>
    </location>
</feature>
<dbReference type="RefSeq" id="WP_115366628.1">
    <property type="nucleotide sequence ID" value="NZ_QBKA01000002.1"/>
</dbReference>
<keyword evidence="8" id="KW-0732">Signal</keyword>
<evidence type="ECO:0000256" key="1">
    <source>
        <dbReference type="ARBA" id="ARBA00004571"/>
    </source>
</evidence>
<feature type="compositionally biased region" description="Gly residues" evidence="7">
    <location>
        <begin position="644"/>
        <end position="661"/>
    </location>
</feature>